<dbReference type="SUPFAM" id="SSF54523">
    <property type="entry name" value="Pili subunits"/>
    <property type="match status" value="1"/>
</dbReference>
<organism evidence="2 3">
    <name type="scientific">[Phormidium ambiguum] IAM M-71</name>
    <dbReference type="NCBI Taxonomy" id="454136"/>
    <lineage>
        <taxon>Bacteria</taxon>
        <taxon>Bacillati</taxon>
        <taxon>Cyanobacteriota</taxon>
        <taxon>Cyanophyceae</taxon>
        <taxon>Oscillatoriophycideae</taxon>
        <taxon>Aerosakkonematales</taxon>
        <taxon>Aerosakkonemataceae</taxon>
        <taxon>Floridanema</taxon>
    </lineage>
</organism>
<proteinExistence type="predicted"/>
<dbReference type="InterPro" id="IPR012902">
    <property type="entry name" value="N_methyl_site"/>
</dbReference>
<dbReference type="EMBL" id="MRCE01000030">
    <property type="protein sequence ID" value="OKH33357.1"/>
    <property type="molecule type" value="Genomic_DNA"/>
</dbReference>
<evidence type="ECO:0000256" key="1">
    <source>
        <dbReference type="SAM" id="Phobius"/>
    </source>
</evidence>
<name>A0A1U7I9Z8_9CYAN</name>
<protein>
    <recommendedName>
        <fullName evidence="4">Prepilin-type N-terminal cleavage/methylation domain-containing protein</fullName>
    </recommendedName>
</protein>
<comment type="caution">
    <text evidence="2">The sequence shown here is derived from an EMBL/GenBank/DDBJ whole genome shotgun (WGS) entry which is preliminary data.</text>
</comment>
<dbReference type="Proteomes" id="UP000185860">
    <property type="component" value="Unassembled WGS sequence"/>
</dbReference>
<feature type="transmembrane region" description="Helical" evidence="1">
    <location>
        <begin position="12"/>
        <end position="36"/>
    </location>
</feature>
<dbReference type="Gene3D" id="3.30.700.10">
    <property type="entry name" value="Glycoprotein, Type 4 Pilin"/>
    <property type="match status" value="1"/>
</dbReference>
<dbReference type="AlphaFoldDB" id="A0A1U7I9Z8"/>
<keyword evidence="1" id="KW-1133">Transmembrane helix</keyword>
<sequence>MKRINKQQEAGFTLMEMVVVVVIVSILATIAAPNFLGMLNRQRLSDAQAEAMSVVREAQAKARQQKRPWQACFRDTGTEVRWFVSPVSPVNSQADICNTPGVWNNLIGADSKIIQIDPASSLDNGFYRVRFEPNGWVDRSMAPADPSQDVRKVIFKIRNQNSGSKRCVYIATLLGAVRTASDNDCN</sequence>
<evidence type="ECO:0000313" key="2">
    <source>
        <dbReference type="EMBL" id="OKH33357.1"/>
    </source>
</evidence>
<gene>
    <name evidence="2" type="ORF">NIES2119_23445</name>
</gene>
<evidence type="ECO:0008006" key="4">
    <source>
        <dbReference type="Google" id="ProtNLM"/>
    </source>
</evidence>
<keyword evidence="1" id="KW-0812">Transmembrane</keyword>
<keyword evidence="1" id="KW-0472">Membrane</keyword>
<dbReference type="Pfam" id="PF07963">
    <property type="entry name" value="N_methyl"/>
    <property type="match status" value="1"/>
</dbReference>
<reference evidence="2 3" key="1">
    <citation type="submission" date="2016-11" db="EMBL/GenBank/DDBJ databases">
        <title>Draft Genome Sequences of Nine Cyanobacterial Strains from Diverse Habitats.</title>
        <authorList>
            <person name="Zhu T."/>
            <person name="Hou S."/>
            <person name="Lu X."/>
            <person name="Hess W.R."/>
        </authorList>
    </citation>
    <scope>NUCLEOTIDE SEQUENCE [LARGE SCALE GENOMIC DNA]</scope>
    <source>
        <strain evidence="2 3">IAM M-71</strain>
    </source>
</reference>
<dbReference type="STRING" id="454136.NIES2119_23445"/>
<dbReference type="RefSeq" id="WP_073595925.1">
    <property type="nucleotide sequence ID" value="NZ_MRCE01000030.1"/>
</dbReference>
<dbReference type="OrthoDB" id="468456at2"/>
<dbReference type="InterPro" id="IPR045584">
    <property type="entry name" value="Pilin-like"/>
</dbReference>
<accession>A0A1U7I9Z8</accession>
<evidence type="ECO:0000313" key="3">
    <source>
        <dbReference type="Proteomes" id="UP000185860"/>
    </source>
</evidence>
<dbReference type="NCBIfam" id="TIGR02532">
    <property type="entry name" value="IV_pilin_GFxxxE"/>
    <property type="match status" value="1"/>
</dbReference>